<evidence type="ECO:0008006" key="7">
    <source>
        <dbReference type="Google" id="ProtNLM"/>
    </source>
</evidence>
<feature type="transmembrane region" description="Helical" evidence="4">
    <location>
        <begin position="63"/>
        <end position="85"/>
    </location>
</feature>
<dbReference type="GO" id="GO:0005886">
    <property type="term" value="C:plasma membrane"/>
    <property type="evidence" value="ECO:0007669"/>
    <property type="project" value="TreeGrafter"/>
</dbReference>
<dbReference type="EMBL" id="OZ034820">
    <property type="protein sequence ID" value="CAL1403814.1"/>
    <property type="molecule type" value="Genomic_DNA"/>
</dbReference>
<protein>
    <recommendedName>
        <fullName evidence="7">Late embryogenesis abundant protein LEA-2 subgroup domain-containing protein</fullName>
    </recommendedName>
</protein>
<reference evidence="5 6" key="1">
    <citation type="submission" date="2024-04" db="EMBL/GenBank/DDBJ databases">
        <authorList>
            <person name="Fracassetti M."/>
        </authorList>
    </citation>
    <scope>NUCLEOTIDE SEQUENCE [LARGE SCALE GENOMIC DNA]</scope>
</reference>
<evidence type="ECO:0000313" key="6">
    <source>
        <dbReference type="Proteomes" id="UP001497516"/>
    </source>
</evidence>
<evidence type="ECO:0000256" key="2">
    <source>
        <dbReference type="ARBA" id="ARBA00023136"/>
    </source>
</evidence>
<feature type="compositionally biased region" description="Pro residues" evidence="3">
    <location>
        <begin position="8"/>
        <end position="23"/>
    </location>
</feature>
<evidence type="ECO:0000256" key="3">
    <source>
        <dbReference type="SAM" id="MobiDB-lite"/>
    </source>
</evidence>
<feature type="region of interest" description="Disordered" evidence="3">
    <location>
        <begin position="1"/>
        <end position="28"/>
    </location>
</feature>
<evidence type="ECO:0000256" key="1">
    <source>
        <dbReference type="ARBA" id="ARBA00004370"/>
    </source>
</evidence>
<keyword evidence="4" id="KW-1133">Transmembrane helix</keyword>
<accession>A0AAV2FZK9</accession>
<dbReference type="PANTHER" id="PTHR31234:SF55">
    <property type="entry name" value="LATE EMBRYOGENESIS ABUNDANT (LEA) HYDROXYPROLINE-RICH GLYCOPROTEIN FAMILY"/>
    <property type="match status" value="1"/>
</dbReference>
<gene>
    <name evidence="5" type="ORF">LTRI10_LOCUS43719</name>
</gene>
<proteinExistence type="predicted"/>
<organism evidence="5 6">
    <name type="scientific">Linum trigynum</name>
    <dbReference type="NCBI Taxonomy" id="586398"/>
    <lineage>
        <taxon>Eukaryota</taxon>
        <taxon>Viridiplantae</taxon>
        <taxon>Streptophyta</taxon>
        <taxon>Embryophyta</taxon>
        <taxon>Tracheophyta</taxon>
        <taxon>Spermatophyta</taxon>
        <taxon>Magnoliopsida</taxon>
        <taxon>eudicotyledons</taxon>
        <taxon>Gunneridae</taxon>
        <taxon>Pentapetalae</taxon>
        <taxon>rosids</taxon>
        <taxon>fabids</taxon>
        <taxon>Malpighiales</taxon>
        <taxon>Linaceae</taxon>
        <taxon>Linum</taxon>
    </lineage>
</organism>
<keyword evidence="2 4" id="KW-0472">Membrane</keyword>
<dbReference type="GO" id="GO:0098542">
    <property type="term" value="P:defense response to other organism"/>
    <property type="evidence" value="ECO:0007669"/>
    <property type="project" value="InterPro"/>
</dbReference>
<comment type="subcellular location">
    <subcellularLocation>
        <location evidence="1">Membrane</location>
    </subcellularLocation>
</comment>
<evidence type="ECO:0000313" key="5">
    <source>
        <dbReference type="EMBL" id="CAL1403814.1"/>
    </source>
</evidence>
<dbReference type="PANTHER" id="PTHR31234">
    <property type="entry name" value="LATE EMBRYOGENESIS ABUNDANT (LEA) HYDROXYPROLINE-RICH GLYCOPROTEIN FAMILY"/>
    <property type="match status" value="1"/>
</dbReference>
<dbReference type="InterPro" id="IPR044839">
    <property type="entry name" value="NDR1-like"/>
</dbReference>
<sequence length="246" mass="27915">MEPATGYPVPPNQQRPNGYPPPTGTAYPYQAPPQPSNPYYYNNPSNGQGPIYTQARPALYRRLIMVFIVITVIFFTALFISWIVIRPRVPEFRLTNFTLSGFNSSGHQLSGTWAARFEVYNPNKKMDIEYDVIQASVLYQKVFLTENRLQPFVQVHKNLTVMETQFSIINTFVDQSVTDAVDEERRKHGSVTFNLKVVAGVGFKYGKLRARRRLLKVYCFDLNMRLAGNGGSGNLTGAPKRCIVYS</sequence>
<keyword evidence="4" id="KW-0812">Transmembrane</keyword>
<dbReference type="AlphaFoldDB" id="A0AAV2FZK9"/>
<name>A0AAV2FZK9_9ROSI</name>
<evidence type="ECO:0000256" key="4">
    <source>
        <dbReference type="SAM" id="Phobius"/>
    </source>
</evidence>
<dbReference type="Proteomes" id="UP001497516">
    <property type="component" value="Chromosome 7"/>
</dbReference>
<keyword evidence="6" id="KW-1185">Reference proteome</keyword>